<keyword evidence="8" id="KW-0406">Ion transport</keyword>
<evidence type="ECO:0000256" key="7">
    <source>
        <dbReference type="ARBA" id="ARBA00022989"/>
    </source>
</evidence>
<feature type="transmembrane region" description="Helical" evidence="10">
    <location>
        <begin position="683"/>
        <end position="705"/>
    </location>
</feature>
<keyword evidence="9 10" id="KW-0472">Membrane</keyword>
<keyword evidence="7 10" id="KW-1133">Transmembrane helix</keyword>
<feature type="transmembrane region" description="Helical" evidence="10">
    <location>
        <begin position="752"/>
        <end position="772"/>
    </location>
</feature>
<feature type="transmembrane region" description="Helical" evidence="10">
    <location>
        <begin position="644"/>
        <end position="662"/>
    </location>
</feature>
<evidence type="ECO:0000313" key="11">
    <source>
        <dbReference type="EMBL" id="KAG7356691.1"/>
    </source>
</evidence>
<comment type="caution">
    <text evidence="11">The sequence shown here is derived from an EMBL/GenBank/DDBJ whole genome shotgun (WGS) entry which is preliminary data.</text>
</comment>
<feature type="transmembrane region" description="Helical" evidence="10">
    <location>
        <begin position="464"/>
        <end position="483"/>
    </location>
</feature>
<protein>
    <recommendedName>
        <fullName evidence="2">H(+)-exporting diphosphatase</fullName>
        <ecNumber evidence="2">7.1.3.1</ecNumber>
    </recommendedName>
</protein>
<feature type="transmembrane region" description="Helical" evidence="10">
    <location>
        <begin position="319"/>
        <end position="337"/>
    </location>
</feature>
<keyword evidence="4 10" id="KW-0812">Transmembrane</keyword>
<dbReference type="AlphaFoldDB" id="A0A9K3L8H2"/>
<dbReference type="EMBL" id="JAGRRH010000015">
    <property type="protein sequence ID" value="KAG7356691.1"/>
    <property type="molecule type" value="Genomic_DNA"/>
</dbReference>
<dbReference type="NCBIfam" id="NF001960">
    <property type="entry name" value="PRK00733.3-5"/>
    <property type="match status" value="1"/>
</dbReference>
<accession>A0A9K3L8H2</accession>
<proteinExistence type="inferred from homology"/>
<feature type="transmembrane region" description="Helical" evidence="10">
    <location>
        <begin position="141"/>
        <end position="158"/>
    </location>
</feature>
<dbReference type="Proteomes" id="UP000693970">
    <property type="component" value="Unassembled WGS sequence"/>
</dbReference>
<dbReference type="EC" id="7.1.3.1" evidence="2"/>
<dbReference type="InterPro" id="IPR004131">
    <property type="entry name" value="PPase-energised_H-pump"/>
</dbReference>
<evidence type="ECO:0000256" key="9">
    <source>
        <dbReference type="ARBA" id="ARBA00023136"/>
    </source>
</evidence>
<evidence type="ECO:0000256" key="1">
    <source>
        <dbReference type="ARBA" id="ARBA00004127"/>
    </source>
</evidence>
<feature type="transmembrane region" description="Helical" evidence="10">
    <location>
        <begin position="230"/>
        <end position="254"/>
    </location>
</feature>
<evidence type="ECO:0000256" key="2">
    <source>
        <dbReference type="ARBA" id="ARBA00013242"/>
    </source>
</evidence>
<keyword evidence="6" id="KW-1278">Translocase</keyword>
<reference evidence="11" key="2">
    <citation type="submission" date="2021-04" db="EMBL/GenBank/DDBJ databases">
        <authorList>
            <person name="Podell S."/>
        </authorList>
    </citation>
    <scope>NUCLEOTIDE SEQUENCE</scope>
    <source>
        <strain evidence="11">Hildebrandi</strain>
    </source>
</reference>
<feature type="transmembrane region" description="Helical" evidence="10">
    <location>
        <begin position="551"/>
        <end position="569"/>
    </location>
</feature>
<dbReference type="OrthoDB" id="5210at2759"/>
<dbReference type="GO" id="GO:0012505">
    <property type="term" value="C:endomembrane system"/>
    <property type="evidence" value="ECO:0007669"/>
    <property type="project" value="UniProtKB-SubCell"/>
</dbReference>
<feature type="transmembrane region" description="Helical" evidence="10">
    <location>
        <begin position="784"/>
        <end position="803"/>
    </location>
</feature>
<keyword evidence="12" id="KW-1185">Reference proteome</keyword>
<dbReference type="HAMAP" id="MF_01129">
    <property type="entry name" value="PPase_energized_pump"/>
    <property type="match status" value="1"/>
</dbReference>
<evidence type="ECO:0000256" key="5">
    <source>
        <dbReference type="ARBA" id="ARBA00022842"/>
    </source>
</evidence>
<feature type="transmembrane region" description="Helical" evidence="10">
    <location>
        <begin position="115"/>
        <end position="135"/>
    </location>
</feature>
<keyword evidence="3" id="KW-0813">Transport</keyword>
<dbReference type="Pfam" id="PF03030">
    <property type="entry name" value="H_PPase"/>
    <property type="match status" value="1"/>
</dbReference>
<name>A0A9K3L8H2_9STRA</name>
<feature type="transmembrane region" description="Helical" evidence="10">
    <location>
        <begin position="495"/>
        <end position="516"/>
    </location>
</feature>
<evidence type="ECO:0000256" key="3">
    <source>
        <dbReference type="ARBA" id="ARBA00022448"/>
    </source>
</evidence>
<reference evidence="11" key="1">
    <citation type="journal article" date="2021" name="Sci. Rep.">
        <title>Diploid genomic architecture of Nitzschia inconspicua, an elite biomass production diatom.</title>
        <authorList>
            <person name="Oliver A."/>
            <person name="Podell S."/>
            <person name="Pinowska A."/>
            <person name="Traller J.C."/>
            <person name="Smith S.R."/>
            <person name="McClure R."/>
            <person name="Beliaev A."/>
            <person name="Bohutskyi P."/>
            <person name="Hill E.A."/>
            <person name="Rabines A."/>
            <person name="Zheng H."/>
            <person name="Allen L.Z."/>
            <person name="Kuo A."/>
            <person name="Grigoriev I.V."/>
            <person name="Allen A.E."/>
            <person name="Hazlebeck D."/>
            <person name="Allen E.E."/>
        </authorList>
    </citation>
    <scope>NUCLEOTIDE SEQUENCE</scope>
    <source>
        <strain evidence="11">Hildebrandi</strain>
    </source>
</reference>
<dbReference type="GO" id="GO:0016020">
    <property type="term" value="C:membrane"/>
    <property type="evidence" value="ECO:0007669"/>
    <property type="project" value="InterPro"/>
</dbReference>
<sequence length="1042" mass="110379">MRRGAALAESNRRRPVAADFDDLEGASGAVAPYYTPHAMKGTFARSESASSSVDGVPSASVDMDFIGSSSPSLPSSNEYSAGKQRKHRRYKHFGIFSGGGFSPMSFLTRQSPQQLQLFGVILMTVTAIICPFLPIEYSLLTLVYATCGFGTIASLWLAQRVLSCDNGTAEMRAVSDPIREGAEGFLHVQYSAIARFAVPLACLIVFSYQFRPWSSDAVGVAVLGNRMLGTVAAAGFVAGALCSAISGYTAMWVAAQSNIRVASASRRSYGEALVVCFRGGAFSAVLNLTLCIGGVTSLYAISHILFATGKNATLTSTDIPMLLVGYGFGASFVALFMQLGGGIYTKAADVGADLVGKVEQSIPEDDPRNPAVVADLVGDMVGDCVGSSADVFESVAAEIIGAMILGSTLANEARMENAQATKFVFFPLVVHAMDIFVSSIGIAFVSIKRDAADNDPMKQLQKGYRVALLLSIFGFYVITHWLLNPPSNPGCAMKFFLCGVVGMACAYVIVLSTQYYTDYAYKPVQSISEASLTGHGTNIIVGVSVGMRATLIPTITVAAAVLTAFHLGASTGIGDGRNAGLFGTAVATMGMLSNAVYILSMNNFGPIADNAGGITEMSQQPEAVRDVTDRLDAAGNVTKAVTKGYSIGSASMACFLLFGAFMDEFSEYSGTNFDRVDIATPEVLIGGLLGSMIIFYFTGLTISAVGKTAHEVVIEVRRQFKEDPDIMTYKSKPDYERCVALVTKAALREMQLPGLICVATPIVVGLCFRFVGEASNRMLLGAEVLAAYLMFGTVTGILMALFLDTAGGAWDNAKKFIELGNFGGKNSDAHKASVTEIEEDFLEVEDGSVRRRRIFQFVSSILLGVPLNGIGLAAVAEVGPSSNVPQVSVISGTVTLSSDVSVDPSKTSDAALYVTVRPDTSDNVPAAILSGTRGKAPPVMAARFPSPTFPFTFQMTSPENLTPEGVLASDTSTASMLDISNVWWANDDLIVSVRWDSDGVAATRSPEDLVGRALWRRKSNEMVIEIPLTGRGAFGKFVTGKN</sequence>
<evidence type="ECO:0000256" key="4">
    <source>
        <dbReference type="ARBA" id="ARBA00022692"/>
    </source>
</evidence>
<evidence type="ECO:0000256" key="10">
    <source>
        <dbReference type="SAM" id="Phobius"/>
    </source>
</evidence>
<keyword evidence="5" id="KW-0460">Magnesium</keyword>
<evidence type="ECO:0000313" key="12">
    <source>
        <dbReference type="Proteomes" id="UP000693970"/>
    </source>
</evidence>
<dbReference type="NCBIfam" id="NF001953">
    <property type="entry name" value="PRK00733.2-1"/>
    <property type="match status" value="1"/>
</dbReference>
<organism evidence="11 12">
    <name type="scientific">Nitzschia inconspicua</name>
    <dbReference type="NCBI Taxonomy" id="303405"/>
    <lineage>
        <taxon>Eukaryota</taxon>
        <taxon>Sar</taxon>
        <taxon>Stramenopiles</taxon>
        <taxon>Ochrophyta</taxon>
        <taxon>Bacillariophyta</taxon>
        <taxon>Bacillariophyceae</taxon>
        <taxon>Bacillariophycidae</taxon>
        <taxon>Bacillariales</taxon>
        <taxon>Bacillariaceae</taxon>
        <taxon>Nitzschia</taxon>
    </lineage>
</organism>
<feature type="transmembrane region" description="Helical" evidence="10">
    <location>
        <begin position="423"/>
        <end position="444"/>
    </location>
</feature>
<feature type="transmembrane region" description="Helical" evidence="10">
    <location>
        <begin position="275"/>
        <end position="299"/>
    </location>
</feature>
<evidence type="ECO:0000256" key="6">
    <source>
        <dbReference type="ARBA" id="ARBA00022967"/>
    </source>
</evidence>
<comment type="subcellular location">
    <subcellularLocation>
        <location evidence="1">Endomembrane system</location>
        <topology evidence="1">Multi-pass membrane protein</topology>
    </subcellularLocation>
</comment>
<dbReference type="GO" id="GO:0009678">
    <property type="term" value="F:diphosphate hydrolysis-driven proton transmembrane transporter activity"/>
    <property type="evidence" value="ECO:0007669"/>
    <property type="project" value="UniProtKB-EC"/>
</dbReference>
<feature type="transmembrane region" description="Helical" evidence="10">
    <location>
        <begin position="192"/>
        <end position="210"/>
    </location>
</feature>
<feature type="transmembrane region" description="Helical" evidence="10">
    <location>
        <begin position="581"/>
        <end position="600"/>
    </location>
</feature>
<dbReference type="GO" id="GO:0004427">
    <property type="term" value="F:inorganic diphosphate phosphatase activity"/>
    <property type="evidence" value="ECO:0007669"/>
    <property type="project" value="InterPro"/>
</dbReference>
<gene>
    <name evidence="11" type="ORF">IV203_001377</name>
</gene>
<dbReference type="PANTHER" id="PTHR31998">
    <property type="entry name" value="K(+)-INSENSITIVE PYROPHOSPHATE-ENERGIZED PROTON PUMP"/>
    <property type="match status" value="1"/>
</dbReference>
<evidence type="ECO:0000256" key="8">
    <source>
        <dbReference type="ARBA" id="ARBA00023065"/>
    </source>
</evidence>